<gene>
    <name evidence="4" type="ORF">J057_17550</name>
</gene>
<dbReference type="PANTHER" id="PTHR43119:SF1">
    <property type="entry name" value="ABC TRANSPORTER DOMAIN-CONTAINING PROTEIN"/>
    <property type="match status" value="1"/>
</dbReference>
<dbReference type="InterPro" id="IPR003593">
    <property type="entry name" value="AAA+_ATPase"/>
</dbReference>
<dbReference type="HOGENOM" id="CLU_000604_1_22_6"/>
<name>N6VZD7_9GAMM</name>
<evidence type="ECO:0000313" key="4">
    <source>
        <dbReference type="EMBL" id="ENO13224.1"/>
    </source>
</evidence>
<dbReference type="EMBL" id="APLQ01000014">
    <property type="protein sequence ID" value="ENO13224.1"/>
    <property type="molecule type" value="Genomic_DNA"/>
</dbReference>
<dbReference type="AlphaFoldDB" id="N6VZD7"/>
<dbReference type="SUPFAM" id="SSF52540">
    <property type="entry name" value="P-loop containing nucleoside triphosphate hydrolases"/>
    <property type="match status" value="1"/>
</dbReference>
<dbReference type="RefSeq" id="WP_004581449.1">
    <property type="nucleotide sequence ID" value="NZ_AP028878.1"/>
</dbReference>
<dbReference type="Gene3D" id="3.40.50.300">
    <property type="entry name" value="P-loop containing nucleotide triphosphate hydrolases"/>
    <property type="match status" value="1"/>
</dbReference>
<dbReference type="PROSITE" id="PS50893">
    <property type="entry name" value="ABC_TRANSPORTER_2"/>
    <property type="match status" value="1"/>
</dbReference>
<sequence length="201" mass="22287">MSEPGCLNLDDVAVGELSGVGLTVAPGEIVCISGPSGSGKSRLLRAIADIEAHDGHIRLNGQDQQDMTGHAWRRRVIMVPADSQWWFDSVGEHFPTSLSQDDLKALGFDEDVSDWSISRLSSGERQRLALLRTLVLKPEALLLDEPTSNLDPDRVADVETWLLEQIRSHRIPTLWVAHDPAQIDRVANRHFRLQSGRLEAT</sequence>
<dbReference type="PATRIC" id="fig|626887.3.peg.3507"/>
<evidence type="ECO:0000256" key="1">
    <source>
        <dbReference type="ARBA" id="ARBA00022741"/>
    </source>
</evidence>
<dbReference type="PANTHER" id="PTHR43119">
    <property type="entry name" value="ABC TRANSPORT PROTEIN ATP-BINDING COMPONENT-RELATED"/>
    <property type="match status" value="1"/>
</dbReference>
<dbReference type="STRING" id="626887.J057_17550"/>
<evidence type="ECO:0000256" key="2">
    <source>
        <dbReference type="ARBA" id="ARBA00022840"/>
    </source>
</evidence>
<dbReference type="Pfam" id="PF00005">
    <property type="entry name" value="ABC_tran"/>
    <property type="match status" value="1"/>
</dbReference>
<accession>N6VZD7</accession>
<dbReference type="SMART" id="SM00382">
    <property type="entry name" value="AAA"/>
    <property type="match status" value="1"/>
</dbReference>
<dbReference type="OrthoDB" id="4408248at2"/>
<keyword evidence="5" id="KW-1185">Reference proteome</keyword>
<dbReference type="GO" id="GO:0005524">
    <property type="term" value="F:ATP binding"/>
    <property type="evidence" value="ECO:0007669"/>
    <property type="project" value="UniProtKB-KW"/>
</dbReference>
<organism evidence="4 5">
    <name type="scientific">Marinobacter nanhaiticus D15-8W</name>
    <dbReference type="NCBI Taxonomy" id="626887"/>
    <lineage>
        <taxon>Bacteria</taxon>
        <taxon>Pseudomonadati</taxon>
        <taxon>Pseudomonadota</taxon>
        <taxon>Gammaproteobacteria</taxon>
        <taxon>Pseudomonadales</taxon>
        <taxon>Marinobacteraceae</taxon>
        <taxon>Marinobacter</taxon>
    </lineage>
</organism>
<keyword evidence="1" id="KW-0547">Nucleotide-binding</keyword>
<dbReference type="InterPro" id="IPR027417">
    <property type="entry name" value="P-loop_NTPase"/>
</dbReference>
<dbReference type="eggNOG" id="COG3839">
    <property type="taxonomic scope" value="Bacteria"/>
</dbReference>
<comment type="caution">
    <text evidence="4">The sequence shown here is derived from an EMBL/GenBank/DDBJ whole genome shotgun (WGS) entry which is preliminary data.</text>
</comment>
<evidence type="ECO:0000313" key="5">
    <source>
        <dbReference type="Proteomes" id="UP000013165"/>
    </source>
</evidence>
<protein>
    <submittedName>
        <fullName evidence="4">ATP-binding cassette domain-containing protein</fullName>
    </submittedName>
</protein>
<keyword evidence="2 4" id="KW-0067">ATP-binding</keyword>
<dbReference type="Proteomes" id="UP000013165">
    <property type="component" value="Unassembled WGS sequence"/>
</dbReference>
<evidence type="ECO:0000259" key="3">
    <source>
        <dbReference type="PROSITE" id="PS50893"/>
    </source>
</evidence>
<feature type="domain" description="ABC transporter" evidence="3">
    <location>
        <begin position="1"/>
        <end position="201"/>
    </location>
</feature>
<dbReference type="GO" id="GO:0016887">
    <property type="term" value="F:ATP hydrolysis activity"/>
    <property type="evidence" value="ECO:0007669"/>
    <property type="project" value="InterPro"/>
</dbReference>
<reference evidence="4 5" key="1">
    <citation type="journal article" date="2013" name="Genome Announc.">
        <title>Genome Sequence of the Polycyclic Aromatic Hydrocarbon-Degrading Bacterium Strain Marinobacter nanhaiticus D15-8WT.</title>
        <authorList>
            <person name="Cui Z."/>
            <person name="Gao W."/>
            <person name="Li Q."/>
            <person name="Xu G."/>
            <person name="Zheng L."/>
        </authorList>
    </citation>
    <scope>NUCLEOTIDE SEQUENCE [LARGE SCALE GENOMIC DNA]</scope>
    <source>
        <strain evidence="4 5">D15-8W</strain>
    </source>
</reference>
<dbReference type="InterPro" id="IPR017871">
    <property type="entry name" value="ABC_transporter-like_CS"/>
</dbReference>
<dbReference type="PROSITE" id="PS00211">
    <property type="entry name" value="ABC_TRANSPORTER_1"/>
    <property type="match status" value="1"/>
</dbReference>
<proteinExistence type="predicted"/>
<dbReference type="InterPro" id="IPR003439">
    <property type="entry name" value="ABC_transporter-like_ATP-bd"/>
</dbReference>